<dbReference type="CDD" id="cd04502">
    <property type="entry name" value="SGNH_hydrolase_like_7"/>
    <property type="match status" value="1"/>
</dbReference>
<dbReference type="InterPro" id="IPR036514">
    <property type="entry name" value="SGNH_hydro_sf"/>
</dbReference>
<dbReference type="EMBL" id="DSVQ01000016">
    <property type="protein sequence ID" value="HGT40447.1"/>
    <property type="molecule type" value="Genomic_DNA"/>
</dbReference>
<accession>A0A7C4QPQ6</accession>
<dbReference type="InterPro" id="IPR013830">
    <property type="entry name" value="SGNH_hydro"/>
</dbReference>
<protein>
    <recommendedName>
        <fullName evidence="1">SGNH hydrolase-type esterase domain-containing protein</fullName>
    </recommendedName>
</protein>
<feature type="domain" description="SGNH hydrolase-type esterase" evidence="1">
    <location>
        <begin position="75"/>
        <end position="221"/>
    </location>
</feature>
<dbReference type="Pfam" id="PF13472">
    <property type="entry name" value="Lipase_GDSL_2"/>
    <property type="match status" value="1"/>
</dbReference>
<gene>
    <name evidence="2" type="ORF">ENS64_14470</name>
</gene>
<organism evidence="2">
    <name type="scientific">Schlesneria paludicola</name>
    <dbReference type="NCBI Taxonomy" id="360056"/>
    <lineage>
        <taxon>Bacteria</taxon>
        <taxon>Pseudomonadati</taxon>
        <taxon>Planctomycetota</taxon>
        <taxon>Planctomycetia</taxon>
        <taxon>Planctomycetales</taxon>
        <taxon>Planctomycetaceae</taxon>
        <taxon>Schlesneria</taxon>
    </lineage>
</organism>
<dbReference type="GO" id="GO:0004622">
    <property type="term" value="F:phosphatidylcholine lysophospholipase activity"/>
    <property type="evidence" value="ECO:0007669"/>
    <property type="project" value="TreeGrafter"/>
</dbReference>
<sequence>MCRILPTSAYWPCHGVLLGGLAAVIFWLPAGRAEDRQAEKWAKTIADFEEADQRAPPQPGGVVFVGSSSIRLWNLAESFPDHHCLNRGFGGSRLADVVKFMDRIVIPYKPRVVVLYAGDNDLAAQRKPTQIRDDYRSFVNQLHAALPETLVVWISIKPSPKRWALRELAEQANALVRAEIERGRNQVEVDIWSAMLDASGQPRPELYADDQLHLSRAGYALWTARVRPHLLPRDP</sequence>
<dbReference type="AlphaFoldDB" id="A0A7C4QPQ6"/>
<evidence type="ECO:0000313" key="2">
    <source>
        <dbReference type="EMBL" id="HGT40447.1"/>
    </source>
</evidence>
<reference evidence="2" key="1">
    <citation type="journal article" date="2020" name="mSystems">
        <title>Genome- and Community-Level Interaction Insights into Carbon Utilization and Element Cycling Functions of Hydrothermarchaeota in Hydrothermal Sediment.</title>
        <authorList>
            <person name="Zhou Z."/>
            <person name="Liu Y."/>
            <person name="Xu W."/>
            <person name="Pan J."/>
            <person name="Luo Z.H."/>
            <person name="Li M."/>
        </authorList>
    </citation>
    <scope>NUCLEOTIDE SEQUENCE [LARGE SCALE GENOMIC DNA]</scope>
    <source>
        <strain evidence="2">SpSt-508</strain>
    </source>
</reference>
<comment type="caution">
    <text evidence="2">The sequence shown here is derived from an EMBL/GenBank/DDBJ whole genome shotgun (WGS) entry which is preliminary data.</text>
</comment>
<proteinExistence type="predicted"/>
<dbReference type="InterPro" id="IPR051532">
    <property type="entry name" value="Ester_Hydrolysis_Enzymes"/>
</dbReference>
<dbReference type="SUPFAM" id="SSF52266">
    <property type="entry name" value="SGNH hydrolase"/>
    <property type="match status" value="1"/>
</dbReference>
<dbReference type="Gene3D" id="3.40.50.1110">
    <property type="entry name" value="SGNH hydrolase"/>
    <property type="match status" value="1"/>
</dbReference>
<dbReference type="PANTHER" id="PTHR30383:SF5">
    <property type="entry name" value="SGNH HYDROLASE-TYPE ESTERASE DOMAIN-CONTAINING PROTEIN"/>
    <property type="match status" value="1"/>
</dbReference>
<dbReference type="PANTHER" id="PTHR30383">
    <property type="entry name" value="THIOESTERASE 1/PROTEASE 1/LYSOPHOSPHOLIPASE L1"/>
    <property type="match status" value="1"/>
</dbReference>
<name>A0A7C4QPQ6_9PLAN</name>
<evidence type="ECO:0000259" key="1">
    <source>
        <dbReference type="Pfam" id="PF13472"/>
    </source>
</evidence>